<proteinExistence type="predicted"/>
<dbReference type="PRINTS" id="PR00834">
    <property type="entry name" value="PROTEASES2C"/>
</dbReference>
<dbReference type="GO" id="GO:0006508">
    <property type="term" value="P:proteolysis"/>
    <property type="evidence" value="ECO:0007669"/>
    <property type="project" value="InterPro"/>
</dbReference>
<accession>A0A6M3IFZ3</accession>
<dbReference type="Gene3D" id="2.40.10.120">
    <property type="match status" value="1"/>
</dbReference>
<sequence>MSKLRESLIIVTLFLGAVAVYVKFEDINQRTDGILKQKPILIEDVIPSVIDNVVHVKNNTGQWQGSGVLIAPDLVLTARHVAETGEDFTITTNDGKQYKAERAISSKKYDLGFIKLQEPVKCTTRFGSIDDCKLGQPVFAIGSPFGDMNMNSVTAGIISSKARTLEDYGCPKSYGWSISFQTDAAGHPGNSGCPVYTLDGIVRGILVGGWSNALIYCIPTELVANDCRVIQLMFLMDTYQYEKASAYEPDDDPYYNEAEDNEYY</sequence>
<dbReference type="Pfam" id="PF13365">
    <property type="entry name" value="Trypsin_2"/>
    <property type="match status" value="1"/>
</dbReference>
<dbReference type="PANTHER" id="PTHR22939">
    <property type="entry name" value="SERINE PROTEASE FAMILY S1C HTRA-RELATED"/>
    <property type="match status" value="1"/>
</dbReference>
<dbReference type="InterPro" id="IPR001940">
    <property type="entry name" value="Peptidase_S1C"/>
</dbReference>
<evidence type="ECO:0000313" key="1">
    <source>
        <dbReference type="EMBL" id="QJA56108.1"/>
    </source>
</evidence>
<name>A0A6M3IFZ3_9ZZZZ</name>
<gene>
    <name evidence="1" type="ORF">MM415B01926_0002</name>
</gene>
<dbReference type="EMBL" id="MT141200">
    <property type="protein sequence ID" value="QJA56108.1"/>
    <property type="molecule type" value="Genomic_DNA"/>
</dbReference>
<dbReference type="PANTHER" id="PTHR22939:SF129">
    <property type="entry name" value="SERINE PROTEASE HTRA2, MITOCHONDRIAL"/>
    <property type="match status" value="1"/>
</dbReference>
<dbReference type="InterPro" id="IPR009003">
    <property type="entry name" value="Peptidase_S1_PA"/>
</dbReference>
<organism evidence="1">
    <name type="scientific">viral metagenome</name>
    <dbReference type="NCBI Taxonomy" id="1070528"/>
    <lineage>
        <taxon>unclassified sequences</taxon>
        <taxon>metagenomes</taxon>
        <taxon>organismal metagenomes</taxon>
    </lineage>
</organism>
<protein>
    <submittedName>
        <fullName evidence="1">Putative trypsin-like peptidase domain containing protein</fullName>
    </submittedName>
</protein>
<dbReference type="AlphaFoldDB" id="A0A6M3IFZ3"/>
<reference evidence="1" key="1">
    <citation type="submission" date="2020-03" db="EMBL/GenBank/DDBJ databases">
        <title>The deep terrestrial virosphere.</title>
        <authorList>
            <person name="Holmfeldt K."/>
            <person name="Nilsson E."/>
            <person name="Simone D."/>
            <person name="Lopez-Fernandez M."/>
            <person name="Wu X."/>
            <person name="de Brujin I."/>
            <person name="Lundin D."/>
            <person name="Andersson A."/>
            <person name="Bertilsson S."/>
            <person name="Dopson M."/>
        </authorList>
    </citation>
    <scope>NUCLEOTIDE SEQUENCE</scope>
    <source>
        <strain evidence="1">MM415B01926</strain>
    </source>
</reference>
<dbReference type="GO" id="GO:0004252">
    <property type="term" value="F:serine-type endopeptidase activity"/>
    <property type="evidence" value="ECO:0007669"/>
    <property type="project" value="InterPro"/>
</dbReference>
<dbReference type="SUPFAM" id="SSF50494">
    <property type="entry name" value="Trypsin-like serine proteases"/>
    <property type="match status" value="1"/>
</dbReference>